<dbReference type="PROSITE" id="PS51257">
    <property type="entry name" value="PROKAR_LIPOPROTEIN"/>
    <property type="match status" value="1"/>
</dbReference>
<comment type="similarity">
    <text evidence="2">Belongs to the SusD family.</text>
</comment>
<sequence length="564" mass="64649">MKKIFITCAAILAFFSSCSSILDKEDLSSISEEQVWVDETLTTAFLNALYVSIPSWDTTVADASDEATGGGGWIDGTTTPDNMSDTKDSAPTWYWPYKDIRNCNIFIQNAQNTDLCTIDRDLADRLTYEARFIRAYLYFEMVKRYGGVPLITVPQELTDDLFVKRTSTKDCFDFIINELKACVEGLPASFSGDNLGRVTKGAAKAFLGRVLLFRASPQFNPSNNAEHWQTAYNYNKETLDYLIGQGHALYSDYGKLFLEEMNQEVIFAIRYENPTRTHTRDAKCRPITFSMNNTGGNHPTQEVIDRFPTVDGKTYTYADWKKDGKNDIFTLWQNRDKRFYATVVYQGVTYFNTVMELNENAQNDYAYGKNMGSRTGYYSKKGIDESISISDCQKSGTDYIDIRLAEVMLNYAEAAVEVGKQGEAFEILKQIRERAGINETSSDPELKGKVYGLNPNMNQSEMREAVREERFIELLFEQKRMWDLRRWMIYDKLMVGQEKRHALVMNKQTDGTYTTYLFDRDNTPMIAKQNMYFLPIKRSELSNNPNLEQTKGWENGTFDPQAGL</sequence>
<evidence type="ECO:0000256" key="3">
    <source>
        <dbReference type="ARBA" id="ARBA00022729"/>
    </source>
</evidence>
<proteinExistence type="inferred from homology"/>
<evidence type="ECO:0000313" key="10">
    <source>
        <dbReference type="EMBL" id="KKB47599.1"/>
    </source>
</evidence>
<evidence type="ECO:0000256" key="1">
    <source>
        <dbReference type="ARBA" id="ARBA00004442"/>
    </source>
</evidence>
<dbReference type="Pfam" id="PF07980">
    <property type="entry name" value="SusD_RagB"/>
    <property type="match status" value="1"/>
</dbReference>
<keyword evidence="5" id="KW-0998">Cell outer membrane</keyword>
<feature type="domain" description="SusD-like N-terminal" evidence="9">
    <location>
        <begin position="79"/>
        <end position="212"/>
    </location>
</feature>
<dbReference type="STRING" id="927665.HMPREF1535_04456"/>
<dbReference type="Gene3D" id="1.25.40.390">
    <property type="match status" value="1"/>
</dbReference>
<accession>A0A0F5IPV8</accession>
<evidence type="ECO:0000259" key="9">
    <source>
        <dbReference type="Pfam" id="PF14322"/>
    </source>
</evidence>
<evidence type="ECO:0008006" key="12">
    <source>
        <dbReference type="Google" id="ProtNLM"/>
    </source>
</evidence>
<dbReference type="RefSeq" id="WP_046147443.1">
    <property type="nucleotide sequence ID" value="NZ_KQ033913.1"/>
</dbReference>
<keyword evidence="3 7" id="KW-0732">Signal</keyword>
<dbReference type="SUPFAM" id="SSF48452">
    <property type="entry name" value="TPR-like"/>
    <property type="match status" value="1"/>
</dbReference>
<gene>
    <name evidence="10" type="ORF">HMPREF1535_04456</name>
</gene>
<dbReference type="AlphaFoldDB" id="A0A0F5IPV8"/>
<dbReference type="InterPro" id="IPR012944">
    <property type="entry name" value="SusD_RagB_dom"/>
</dbReference>
<dbReference type="EMBL" id="AQHV01000025">
    <property type="protein sequence ID" value="KKB47599.1"/>
    <property type="molecule type" value="Genomic_DNA"/>
</dbReference>
<evidence type="ECO:0000256" key="5">
    <source>
        <dbReference type="ARBA" id="ARBA00023237"/>
    </source>
</evidence>
<dbReference type="GO" id="GO:0009279">
    <property type="term" value="C:cell outer membrane"/>
    <property type="evidence" value="ECO:0007669"/>
    <property type="project" value="UniProtKB-SubCell"/>
</dbReference>
<name>A0A0F5IPV8_9BACT</name>
<feature type="signal peptide" evidence="7">
    <location>
        <begin position="1"/>
        <end position="19"/>
    </location>
</feature>
<evidence type="ECO:0000259" key="8">
    <source>
        <dbReference type="Pfam" id="PF07980"/>
    </source>
</evidence>
<dbReference type="HOGENOM" id="CLU_015553_0_3_10"/>
<dbReference type="InterPro" id="IPR011990">
    <property type="entry name" value="TPR-like_helical_dom_sf"/>
</dbReference>
<dbReference type="CDD" id="cd08977">
    <property type="entry name" value="SusD"/>
    <property type="match status" value="1"/>
</dbReference>
<evidence type="ECO:0000256" key="4">
    <source>
        <dbReference type="ARBA" id="ARBA00023136"/>
    </source>
</evidence>
<evidence type="ECO:0000256" key="2">
    <source>
        <dbReference type="ARBA" id="ARBA00006275"/>
    </source>
</evidence>
<dbReference type="PATRIC" id="fig|927665.4.peg.4576"/>
<keyword evidence="4" id="KW-0472">Membrane</keyword>
<protein>
    <recommendedName>
        <fullName evidence="12">RagB/SusD domain-containing protein</fullName>
    </recommendedName>
</protein>
<organism evidence="10 11">
    <name type="scientific">Parabacteroides goldsteinii DSM 19448 = WAL 12034</name>
    <dbReference type="NCBI Taxonomy" id="927665"/>
    <lineage>
        <taxon>Bacteria</taxon>
        <taxon>Pseudomonadati</taxon>
        <taxon>Bacteroidota</taxon>
        <taxon>Bacteroidia</taxon>
        <taxon>Bacteroidales</taxon>
        <taxon>Tannerellaceae</taxon>
        <taxon>Parabacteroides</taxon>
    </lineage>
</organism>
<evidence type="ECO:0000256" key="6">
    <source>
        <dbReference type="SAM" id="MobiDB-lite"/>
    </source>
</evidence>
<dbReference type="Proteomes" id="UP000033047">
    <property type="component" value="Unassembled WGS sequence"/>
</dbReference>
<evidence type="ECO:0000313" key="11">
    <source>
        <dbReference type="Proteomes" id="UP000033047"/>
    </source>
</evidence>
<dbReference type="Pfam" id="PF14322">
    <property type="entry name" value="SusD-like_3"/>
    <property type="match status" value="1"/>
</dbReference>
<comment type="subcellular location">
    <subcellularLocation>
        <location evidence="1">Cell outer membrane</location>
    </subcellularLocation>
</comment>
<comment type="caution">
    <text evidence="10">The sequence shown here is derived from an EMBL/GenBank/DDBJ whole genome shotgun (WGS) entry which is preliminary data.</text>
</comment>
<dbReference type="InterPro" id="IPR033985">
    <property type="entry name" value="SusD-like_N"/>
</dbReference>
<feature type="region of interest" description="Disordered" evidence="6">
    <location>
        <begin position="544"/>
        <end position="564"/>
    </location>
</feature>
<evidence type="ECO:0000256" key="7">
    <source>
        <dbReference type="SAM" id="SignalP"/>
    </source>
</evidence>
<feature type="domain" description="RagB/SusD" evidence="8">
    <location>
        <begin position="263"/>
        <end position="553"/>
    </location>
</feature>
<feature type="chain" id="PRO_5002487958" description="RagB/SusD domain-containing protein" evidence="7">
    <location>
        <begin position="20"/>
        <end position="564"/>
    </location>
</feature>
<reference evidence="10 11" key="1">
    <citation type="submission" date="2013-04" db="EMBL/GenBank/DDBJ databases">
        <title>The Genome Sequence of Parabacteroides goldsteinii DSM 19448.</title>
        <authorList>
            <consortium name="The Broad Institute Genomics Platform"/>
            <person name="Earl A."/>
            <person name="Ward D."/>
            <person name="Feldgarden M."/>
            <person name="Gevers D."/>
            <person name="Martens E."/>
            <person name="Sakamoto M."/>
            <person name="Benno Y."/>
            <person name="Song Y."/>
            <person name="Liu C."/>
            <person name="Lee J."/>
            <person name="Bolanos M."/>
            <person name="Vaisanen M.L."/>
            <person name="Finegold S.M."/>
            <person name="Walker B."/>
            <person name="Young S."/>
            <person name="Zeng Q."/>
            <person name="Gargeya S."/>
            <person name="Fitzgerald M."/>
            <person name="Haas B."/>
            <person name="Abouelleil A."/>
            <person name="Allen A.W."/>
            <person name="Alvarado L."/>
            <person name="Arachchi H.M."/>
            <person name="Berlin A.M."/>
            <person name="Chapman S.B."/>
            <person name="Gainer-Dewar J."/>
            <person name="Goldberg J."/>
            <person name="Griggs A."/>
            <person name="Gujja S."/>
            <person name="Hansen M."/>
            <person name="Howarth C."/>
            <person name="Imamovic A."/>
            <person name="Ireland A."/>
            <person name="Larimer J."/>
            <person name="McCowan C."/>
            <person name="Murphy C."/>
            <person name="Pearson M."/>
            <person name="Poon T.W."/>
            <person name="Priest M."/>
            <person name="Roberts A."/>
            <person name="Saif S."/>
            <person name="Shea T."/>
            <person name="Sisk P."/>
            <person name="Sykes S."/>
            <person name="Wortman J."/>
            <person name="Nusbaum C."/>
            <person name="Birren B."/>
        </authorList>
    </citation>
    <scope>NUCLEOTIDE SEQUENCE [LARGE SCALE GENOMIC DNA]</scope>
    <source>
        <strain evidence="10 11">DSM 19448</strain>
    </source>
</reference>